<feature type="transmembrane region" description="Helical" evidence="1">
    <location>
        <begin position="20"/>
        <end position="43"/>
    </location>
</feature>
<evidence type="ECO:0000256" key="1">
    <source>
        <dbReference type="SAM" id="Phobius"/>
    </source>
</evidence>
<keyword evidence="3" id="KW-1185">Reference proteome</keyword>
<accession>A0A8K0WAT8</accession>
<dbReference type="AlphaFoldDB" id="A0A8K0WAT8"/>
<sequence length="183" mass="19978">MFPLSTPNRRIDCPGSMGAVSALPLMASVAVTGCCLIGCFFAMRNTSVRRCSTLGICITGETIGLEITFEVGDKYIYIFTGLVNNEPCRSKRPTPGGFVTMATTSKQRIHSLFTNNPPEDSNKIELFTPGETQRSDITAFNTISPSNVVPLRKLKQWPRAVVCPSCRELSLTRVEHKVCGGTQ</sequence>
<name>A0A8K0WAT8_9HYPO</name>
<evidence type="ECO:0000313" key="3">
    <source>
        <dbReference type="Proteomes" id="UP000813427"/>
    </source>
</evidence>
<gene>
    <name evidence="2" type="ORF">BKA59DRAFT_233133</name>
</gene>
<keyword evidence="1" id="KW-1133">Transmembrane helix</keyword>
<dbReference type="Proteomes" id="UP000813427">
    <property type="component" value="Unassembled WGS sequence"/>
</dbReference>
<reference evidence="2" key="1">
    <citation type="journal article" date="2021" name="Nat. Commun.">
        <title>Genetic determinants of endophytism in the Arabidopsis root mycobiome.</title>
        <authorList>
            <person name="Mesny F."/>
            <person name="Miyauchi S."/>
            <person name="Thiergart T."/>
            <person name="Pickel B."/>
            <person name="Atanasova L."/>
            <person name="Karlsson M."/>
            <person name="Huettel B."/>
            <person name="Barry K.W."/>
            <person name="Haridas S."/>
            <person name="Chen C."/>
            <person name="Bauer D."/>
            <person name="Andreopoulos W."/>
            <person name="Pangilinan J."/>
            <person name="LaButti K."/>
            <person name="Riley R."/>
            <person name="Lipzen A."/>
            <person name="Clum A."/>
            <person name="Drula E."/>
            <person name="Henrissat B."/>
            <person name="Kohler A."/>
            <person name="Grigoriev I.V."/>
            <person name="Martin F.M."/>
            <person name="Hacquard S."/>
        </authorList>
    </citation>
    <scope>NUCLEOTIDE SEQUENCE</scope>
    <source>
        <strain evidence="2">MPI-SDFR-AT-0068</strain>
    </source>
</reference>
<comment type="caution">
    <text evidence="2">The sequence shown here is derived from an EMBL/GenBank/DDBJ whole genome shotgun (WGS) entry which is preliminary data.</text>
</comment>
<proteinExistence type="predicted"/>
<evidence type="ECO:0000313" key="2">
    <source>
        <dbReference type="EMBL" id="KAH7242506.1"/>
    </source>
</evidence>
<dbReference type="OrthoDB" id="5599753at2759"/>
<protein>
    <submittedName>
        <fullName evidence="2">Uncharacterized protein</fullName>
    </submittedName>
</protein>
<keyword evidence="1" id="KW-0472">Membrane</keyword>
<dbReference type="EMBL" id="JAGPXF010000005">
    <property type="protein sequence ID" value="KAH7242506.1"/>
    <property type="molecule type" value="Genomic_DNA"/>
</dbReference>
<organism evidence="2 3">
    <name type="scientific">Fusarium tricinctum</name>
    <dbReference type="NCBI Taxonomy" id="61284"/>
    <lineage>
        <taxon>Eukaryota</taxon>
        <taxon>Fungi</taxon>
        <taxon>Dikarya</taxon>
        <taxon>Ascomycota</taxon>
        <taxon>Pezizomycotina</taxon>
        <taxon>Sordariomycetes</taxon>
        <taxon>Hypocreomycetidae</taxon>
        <taxon>Hypocreales</taxon>
        <taxon>Nectriaceae</taxon>
        <taxon>Fusarium</taxon>
        <taxon>Fusarium tricinctum species complex</taxon>
    </lineage>
</organism>
<keyword evidence="1" id="KW-0812">Transmembrane</keyword>